<evidence type="ECO:0000313" key="2">
    <source>
        <dbReference type="Proteomes" id="UP001500457"/>
    </source>
</evidence>
<comment type="caution">
    <text evidence="1">The sequence shown here is derived from an EMBL/GenBank/DDBJ whole genome shotgun (WGS) entry which is preliminary data.</text>
</comment>
<evidence type="ECO:0008006" key="3">
    <source>
        <dbReference type="Google" id="ProtNLM"/>
    </source>
</evidence>
<sequence length="300" mass="32551">MRTVGIRHRTALPLRELSGLDLRRGEQGDFELLAVGDEDFAVIAATLDVKDEPGRTWRHDLCLPLRDTRVEMQSGSGFEGVATDGNGAVVLLREEAAQLLTMTPNLSQLLQICPLTVPDDHPQLSPGWHQDPNSRGEGLILLKDGHVLMARQKDDPCLIEFGPAEHTPNGIAAATILGSGESFQLPQPGPQELVPLAVWLLADNTKEALPTINDIAVGPDGRVYVLSSKSKVIARLEKDLKPGKHFRAAITWRIDEEDLPGGENAQPEGLAMLPSGRAIVALDTKNAGCNLVVLKRLKYD</sequence>
<name>A0ABP9EJS0_9PSEU</name>
<organism evidence="1 2">
    <name type="scientific">Actinomycetospora straminea</name>
    <dbReference type="NCBI Taxonomy" id="663607"/>
    <lineage>
        <taxon>Bacteria</taxon>
        <taxon>Bacillati</taxon>
        <taxon>Actinomycetota</taxon>
        <taxon>Actinomycetes</taxon>
        <taxon>Pseudonocardiales</taxon>
        <taxon>Pseudonocardiaceae</taxon>
        <taxon>Actinomycetospora</taxon>
    </lineage>
</organism>
<keyword evidence="2" id="KW-1185">Reference proteome</keyword>
<dbReference type="SUPFAM" id="SSF63829">
    <property type="entry name" value="Calcium-dependent phosphotriesterase"/>
    <property type="match status" value="1"/>
</dbReference>
<evidence type="ECO:0000313" key="1">
    <source>
        <dbReference type="EMBL" id="GAA4878780.1"/>
    </source>
</evidence>
<dbReference type="EMBL" id="BAABHQ010000008">
    <property type="protein sequence ID" value="GAA4878780.1"/>
    <property type="molecule type" value="Genomic_DNA"/>
</dbReference>
<gene>
    <name evidence="1" type="ORF">GCM10023203_31650</name>
</gene>
<proteinExistence type="predicted"/>
<dbReference type="Proteomes" id="UP001500457">
    <property type="component" value="Unassembled WGS sequence"/>
</dbReference>
<accession>A0ABP9EJS0</accession>
<protein>
    <recommendedName>
        <fullName evidence="3">Phytase-like domain-containing protein</fullName>
    </recommendedName>
</protein>
<reference evidence="2" key="1">
    <citation type="journal article" date="2019" name="Int. J. Syst. Evol. Microbiol.">
        <title>The Global Catalogue of Microorganisms (GCM) 10K type strain sequencing project: providing services to taxonomists for standard genome sequencing and annotation.</title>
        <authorList>
            <consortium name="The Broad Institute Genomics Platform"/>
            <consortium name="The Broad Institute Genome Sequencing Center for Infectious Disease"/>
            <person name="Wu L."/>
            <person name="Ma J."/>
        </authorList>
    </citation>
    <scope>NUCLEOTIDE SEQUENCE [LARGE SCALE GENOMIC DNA]</scope>
    <source>
        <strain evidence="2">JCM 17983</strain>
    </source>
</reference>